<name>A0A4Q0YCM2_9BACT</name>
<evidence type="ECO:0000313" key="4">
    <source>
        <dbReference type="Proteomes" id="UP000290172"/>
    </source>
</evidence>
<feature type="transmembrane region" description="Helical" evidence="1">
    <location>
        <begin position="12"/>
        <end position="33"/>
    </location>
</feature>
<accession>A0A4Q0YCM2</accession>
<feature type="transmembrane region" description="Helical" evidence="1">
    <location>
        <begin position="39"/>
        <end position="61"/>
    </location>
</feature>
<dbReference type="InterPro" id="IPR032816">
    <property type="entry name" value="VTT_dom"/>
</dbReference>
<evidence type="ECO:0000259" key="2">
    <source>
        <dbReference type="Pfam" id="PF09335"/>
    </source>
</evidence>
<keyword evidence="1" id="KW-0812">Transmembrane</keyword>
<dbReference type="AlphaFoldDB" id="A0A4Q0YCM2"/>
<proteinExistence type="predicted"/>
<keyword evidence="1" id="KW-1133">Transmembrane helix</keyword>
<dbReference type="GO" id="GO:0005886">
    <property type="term" value="C:plasma membrane"/>
    <property type="evidence" value="ECO:0007669"/>
    <property type="project" value="TreeGrafter"/>
</dbReference>
<dbReference type="Proteomes" id="UP000290172">
    <property type="component" value="Unassembled WGS sequence"/>
</dbReference>
<keyword evidence="1" id="KW-0472">Membrane</keyword>
<organism evidence="3 4">
    <name type="scientific">Halarcobacter ebronensis</name>
    <dbReference type="NCBI Taxonomy" id="1462615"/>
    <lineage>
        <taxon>Bacteria</taxon>
        <taxon>Pseudomonadati</taxon>
        <taxon>Campylobacterota</taxon>
        <taxon>Epsilonproteobacteria</taxon>
        <taxon>Campylobacterales</taxon>
        <taxon>Arcobacteraceae</taxon>
        <taxon>Halarcobacter</taxon>
    </lineage>
</organism>
<feature type="transmembrane region" description="Helical" evidence="1">
    <location>
        <begin position="156"/>
        <end position="175"/>
    </location>
</feature>
<dbReference type="PANTHER" id="PTHR42709:SF2">
    <property type="entry name" value="INNER MEMBRANE PROTEIN YOHD"/>
    <property type="match status" value="1"/>
</dbReference>
<evidence type="ECO:0000256" key="1">
    <source>
        <dbReference type="SAM" id="Phobius"/>
    </source>
</evidence>
<dbReference type="RefSeq" id="WP_128980780.1">
    <property type="nucleotide sequence ID" value="NZ_PDKJ01000006.1"/>
</dbReference>
<sequence>MEDIIKDWGYLALFLYSFGGGFVGLVVASVLSFTGTGDLNLYICMLVAGTSNFIGDQFLFYMARTNKKYAKETMRKYGRKVALAHLWMRKYGSPVVFIQKYIYGIKTLIPLAMGLTKYSFKKFTIYNAIAAALWAVVVGYASYILGEAILTYADEYKYYGVAIILLIVFTVSYYLRKI</sequence>
<feature type="domain" description="VTT" evidence="2">
    <location>
        <begin position="30"/>
        <end position="143"/>
    </location>
</feature>
<dbReference type="PANTHER" id="PTHR42709">
    <property type="entry name" value="ALKALINE PHOSPHATASE LIKE PROTEIN"/>
    <property type="match status" value="1"/>
</dbReference>
<dbReference type="Pfam" id="PF09335">
    <property type="entry name" value="VTT_dom"/>
    <property type="match status" value="1"/>
</dbReference>
<protein>
    <recommendedName>
        <fullName evidence="2">VTT domain-containing protein</fullName>
    </recommendedName>
</protein>
<dbReference type="InterPro" id="IPR051311">
    <property type="entry name" value="DedA_domain"/>
</dbReference>
<evidence type="ECO:0000313" key="3">
    <source>
        <dbReference type="EMBL" id="RXJ68136.1"/>
    </source>
</evidence>
<dbReference type="EMBL" id="PDKJ01000006">
    <property type="protein sequence ID" value="RXJ68136.1"/>
    <property type="molecule type" value="Genomic_DNA"/>
</dbReference>
<gene>
    <name evidence="3" type="ORF">CRV08_07710</name>
</gene>
<reference evidence="3 4" key="1">
    <citation type="submission" date="2017-10" db="EMBL/GenBank/DDBJ databases">
        <title>Genomics of the genus Arcobacter.</title>
        <authorList>
            <person name="Perez-Cataluna A."/>
            <person name="Figueras M.J."/>
        </authorList>
    </citation>
    <scope>NUCLEOTIDE SEQUENCE [LARGE SCALE GENOMIC DNA]</scope>
    <source>
        <strain evidence="3 4">CECT 8993</strain>
    </source>
</reference>
<comment type="caution">
    <text evidence="3">The sequence shown here is derived from an EMBL/GenBank/DDBJ whole genome shotgun (WGS) entry which is preliminary data.</text>
</comment>
<feature type="transmembrane region" description="Helical" evidence="1">
    <location>
        <begin position="123"/>
        <end position="144"/>
    </location>
</feature>